<dbReference type="Proteomes" id="UP000078348">
    <property type="component" value="Unassembled WGS sequence"/>
</dbReference>
<dbReference type="SUPFAM" id="SSF56112">
    <property type="entry name" value="Protein kinase-like (PK-like)"/>
    <property type="match status" value="1"/>
</dbReference>
<keyword evidence="5" id="KW-0325">Glycoprotein</keyword>
<protein>
    <submittedName>
        <fullName evidence="9">N-acetylglucosamine-1-phosphotransferase subunits alpha/beta</fullName>
    </submittedName>
</protein>
<dbReference type="GO" id="GO:0005524">
    <property type="term" value="F:ATP binding"/>
    <property type="evidence" value="ECO:0007669"/>
    <property type="project" value="InterPro"/>
</dbReference>
<name>A0A196S7Y1_BLAHN</name>
<dbReference type="InterPro" id="IPR018247">
    <property type="entry name" value="EF_Hand_1_Ca_BS"/>
</dbReference>
<keyword evidence="4" id="KW-1015">Disulfide bond</keyword>
<dbReference type="Pfam" id="PF11380">
    <property type="entry name" value="Stealth_CR2"/>
    <property type="match status" value="1"/>
</dbReference>
<dbReference type="InterPro" id="IPR000800">
    <property type="entry name" value="Notch_dom"/>
</dbReference>
<dbReference type="GO" id="GO:0005794">
    <property type="term" value="C:Golgi apparatus"/>
    <property type="evidence" value="ECO:0007669"/>
    <property type="project" value="TreeGrafter"/>
</dbReference>
<dbReference type="PANTHER" id="PTHR24045">
    <property type="match status" value="1"/>
</dbReference>
<dbReference type="Gene3D" id="1.10.510.10">
    <property type="entry name" value="Transferase(Phosphotransferase) domain 1"/>
    <property type="match status" value="1"/>
</dbReference>
<evidence type="ECO:0000256" key="1">
    <source>
        <dbReference type="ARBA" id="ARBA00007583"/>
    </source>
</evidence>
<comment type="similarity">
    <text evidence="1">Belongs to the stealth family.</text>
</comment>
<evidence type="ECO:0000256" key="3">
    <source>
        <dbReference type="ARBA" id="ARBA00022737"/>
    </source>
</evidence>
<comment type="similarity">
    <text evidence="6">Belongs to the protein kinase superfamily. Ser/Thr protein kinase family. CDPK subfamily.</text>
</comment>
<feature type="domain" description="EF-hand" evidence="8">
    <location>
        <begin position="1451"/>
        <end position="1487"/>
    </location>
</feature>
<dbReference type="PROSITE" id="PS50222">
    <property type="entry name" value="EF_HAND_2"/>
    <property type="match status" value="1"/>
</dbReference>
<dbReference type="Pfam" id="PF17102">
    <property type="entry name" value="Stealth_CR3"/>
    <property type="match status" value="1"/>
</dbReference>
<evidence type="ECO:0000259" key="8">
    <source>
        <dbReference type="PROSITE" id="PS50222"/>
    </source>
</evidence>
<dbReference type="InterPro" id="IPR032675">
    <property type="entry name" value="LRR_dom_sf"/>
</dbReference>
<evidence type="ECO:0000256" key="6">
    <source>
        <dbReference type="ARBA" id="ARBA00024334"/>
    </source>
</evidence>
<dbReference type="Pfam" id="PF17103">
    <property type="entry name" value="Stealth_CR4"/>
    <property type="match status" value="1"/>
</dbReference>
<evidence type="ECO:0000313" key="9">
    <source>
        <dbReference type="EMBL" id="OAO12476.1"/>
    </source>
</evidence>
<dbReference type="PROSITE" id="PS00018">
    <property type="entry name" value="EF_HAND_1"/>
    <property type="match status" value="1"/>
</dbReference>
<reference evidence="9 10" key="1">
    <citation type="submission" date="2016-05" db="EMBL/GenBank/DDBJ databases">
        <title>Nuclear genome of Blastocystis sp. subtype 1 NandII.</title>
        <authorList>
            <person name="Gentekaki E."/>
            <person name="Curtis B."/>
            <person name="Stairs C."/>
            <person name="Eme L."/>
            <person name="Herman E."/>
            <person name="Klimes V."/>
            <person name="Arias M.C."/>
            <person name="Elias M."/>
            <person name="Hilliou F."/>
            <person name="Klute M."/>
            <person name="Malik S.-B."/>
            <person name="Pightling A."/>
            <person name="Rachubinski R."/>
            <person name="Salas D."/>
            <person name="Schlacht A."/>
            <person name="Suga H."/>
            <person name="Archibald J."/>
            <person name="Ball S.G."/>
            <person name="Clark G."/>
            <person name="Dacks J."/>
            <person name="Van Der Giezen M."/>
            <person name="Tsaousis A."/>
            <person name="Roger A."/>
        </authorList>
    </citation>
    <scope>NUCLEOTIDE SEQUENCE [LARGE SCALE GENOMIC DNA]</scope>
    <source>
        <strain evidence="10">ATCC 50177 / NandII</strain>
    </source>
</reference>
<dbReference type="Gene3D" id="3.30.300.320">
    <property type="match status" value="1"/>
</dbReference>
<dbReference type="EMBL" id="LXWW01000543">
    <property type="protein sequence ID" value="OAO12476.1"/>
    <property type="molecule type" value="Genomic_DNA"/>
</dbReference>
<evidence type="ECO:0000256" key="4">
    <source>
        <dbReference type="ARBA" id="ARBA00023157"/>
    </source>
</evidence>
<comment type="caution">
    <text evidence="9">The sequence shown here is derived from an EMBL/GenBank/DDBJ whole genome shotgun (WGS) entry which is preliminary data.</text>
</comment>
<feature type="domain" description="Protein kinase" evidence="7">
    <location>
        <begin position="1"/>
        <end position="89"/>
    </location>
</feature>
<dbReference type="PANTHER" id="PTHR24045:SF0">
    <property type="entry name" value="N-ACETYLGLUCOSAMINE-1-PHOSPHOTRANSFERASE SUBUNITS ALPHA_BETA"/>
    <property type="match status" value="1"/>
</dbReference>
<dbReference type="InterPro" id="IPR002048">
    <property type="entry name" value="EF_hand_dom"/>
</dbReference>
<evidence type="ECO:0000259" key="7">
    <source>
        <dbReference type="PROSITE" id="PS50011"/>
    </source>
</evidence>
<dbReference type="PROSITE" id="PS50011">
    <property type="entry name" value="PROTEIN_KINASE_DOM"/>
    <property type="match status" value="1"/>
</dbReference>
<dbReference type="InterPro" id="IPR021520">
    <property type="entry name" value="Stealth_CR2"/>
</dbReference>
<gene>
    <name evidence="9" type="ORF">AV274_5831</name>
</gene>
<dbReference type="SUPFAM" id="SSF52058">
    <property type="entry name" value="L domain-like"/>
    <property type="match status" value="1"/>
</dbReference>
<accession>A0A196S7Y1</accession>
<dbReference type="STRING" id="478820.A0A196S7Y1"/>
<dbReference type="Pfam" id="PF00069">
    <property type="entry name" value="Pkinase"/>
    <property type="match status" value="1"/>
</dbReference>
<organism evidence="9 10">
    <name type="scientific">Blastocystis sp. subtype 1 (strain ATCC 50177 / NandII)</name>
    <dbReference type="NCBI Taxonomy" id="478820"/>
    <lineage>
        <taxon>Eukaryota</taxon>
        <taxon>Sar</taxon>
        <taxon>Stramenopiles</taxon>
        <taxon>Bigyra</taxon>
        <taxon>Opalozoa</taxon>
        <taxon>Opalinata</taxon>
        <taxon>Blastocystidae</taxon>
        <taxon>Blastocystis</taxon>
    </lineage>
</organism>
<dbReference type="Pfam" id="PF00066">
    <property type="entry name" value="Notch"/>
    <property type="match status" value="1"/>
</dbReference>
<keyword evidence="10" id="KW-1185">Reference proteome</keyword>
<dbReference type="Pfam" id="PF17101">
    <property type="entry name" value="Stealth_CR1"/>
    <property type="match status" value="1"/>
</dbReference>
<dbReference type="InterPro" id="IPR031356">
    <property type="entry name" value="Stealth_CR4"/>
</dbReference>
<dbReference type="GO" id="GO:0005509">
    <property type="term" value="F:calcium ion binding"/>
    <property type="evidence" value="ECO:0007669"/>
    <property type="project" value="InterPro"/>
</dbReference>
<dbReference type="InterPro" id="IPR031357">
    <property type="entry name" value="Stealth_CR3"/>
</dbReference>
<dbReference type="InterPro" id="IPR031358">
    <property type="entry name" value="Stealth_CR1"/>
</dbReference>
<dbReference type="InterPro" id="IPR000719">
    <property type="entry name" value="Prot_kinase_dom"/>
</dbReference>
<proteinExistence type="inferred from homology"/>
<evidence type="ECO:0000313" key="10">
    <source>
        <dbReference type="Proteomes" id="UP000078348"/>
    </source>
</evidence>
<dbReference type="OrthoDB" id="408964at2759"/>
<keyword evidence="2 9" id="KW-0808">Transferase</keyword>
<evidence type="ECO:0000256" key="5">
    <source>
        <dbReference type="ARBA" id="ARBA00023180"/>
    </source>
</evidence>
<dbReference type="InterPro" id="IPR011009">
    <property type="entry name" value="Kinase-like_dom_sf"/>
</dbReference>
<evidence type="ECO:0000256" key="2">
    <source>
        <dbReference type="ARBA" id="ARBA00022679"/>
    </source>
</evidence>
<dbReference type="InterPro" id="IPR047141">
    <property type="entry name" value="Stealth"/>
</dbReference>
<sequence length="1687" mass="190914">MAPEAYNGNTVLKSDVWSLGISLIEMADGKNPYSGKTMAVIMNRVINEEPPSMSSPNWSSGFTDFVNRCLVKDVEKRASVEELMHHPFVKDSVERIVQEGNSSLLFSMASKIKNIPIEYSKPMLFSEEANVYVMTEVAKREGEKVINTDADLLDVDSEVKYLKVNTMACNDEDITELELSVYKNLKELIVGKNALQYVVGLELKGLASLERVEIGAGSFSKGTDGVFEVAECEALETISIDDGCFPQCSVVLFRDLPSLKKLTLGKDVFCGDEIGETRLVMKNLEALSEFTGRVRALKNVKEVQLDNIPNLEKCVLLTAFKCVESARVTNASLLGDMKQLKNVGERKVAPPAPRKTGLIQTKSDWDALNATLTVIEIGNDCCNDDDWKELDFGRFHGLKEVRIGNDCFEEVEKVKFMRLKCLERITIGKNSFTKKKKTWPKEVNSDRQFFLKGCPAMKKLRVDDYSFSDYSVCEMEQLPSLEDIEMGDLVPEHSCFCFYFASLELKNLPKLKHILLGWCAFAECKRVVFENLPELERIELDHSVFRFIDDVDDTTLIMRNLPKLTSFTSGERKSWTFLRPHHAILENMPKLTTLKLPRAFKYRDDIQIDNADAFSEYLEQPLPDSDDDCCILSSVCLEYRDNIGFSSYSSVLCYPQIDAVYTWVNGSDPVWFAEMEYYKSRFQKEHGISENTTDTSSSRNRFRDNDELRYSLRSLDQNAPWIHHIYIVTNGQVPSWLDTSNPRISVVTHEEIFANKEALPTFSSPAIELNLHHIEGLSEYFLYFNDDVFLGDAIYPSDLLSLENGQLVFGSWEAPKCNEKCSYSQLGNGECNPACNTERCGYDFGDCNKDTATRGEDMGDVIKEMTTLMDSSQFPRYPVSLQCVDSQATSPQSPPLFGVTVQSVLQHVKEAYDLDVDAVCFSRTLVGLTAGIVLDLSPVIAAGIHIDSVTASEREAVFVAELSTDGTSVVVQLKRSMVEFPFVLHLSGMGSDASQTPRMFALDVIRYNGSGLSQFMGPYFNSRQMPSFSVVSNPSFSVLSYGIALPTFTTLFSFLLHDPFPNRGLGAVSPDEVNHVTTDLSLSYAVFPSPFRDVTATPSSLFAQSTLDSTISLVGTHTPNHVGTVFTAEVSHTGMAELTAVLTDPLFIHQPALIRTINFKHPSYRWLDAWYAERCGFIGVETEVRRRVESLPYARSIRTCRAAMHVAFGGEFPPNATVSFWREIFEYHQVTAEHDELWTLFLDGRKPDYFMSIEDIAEMEAYFASTSESPLVIAIPMVEVVTCSFDVTKQSFWENDIIRPRFVQQEEEGIVLLHAALNEIEFEEERSVFRCGDVGVAIGFSSQFLSSTMRAHRNRAMRQNHQTQPKSRRLLDTYGESLVYTSVQLTRKFGRISGSVPAHMPHLINKSVMRDIESELSQYVNETVTHRFRENTDLQYAFLYFHYLEAVEEAKLMDHLAAVWREHLDTDGNGVLDANEFDTLAAVVLKENTEEKRRELLFCLAGNDTQVQHRVYTETPDGSLFLHSFYPVNITFKEMVSCEESKEAVLIAFPFFPHYKAASDSDVAFQMINDDVAETLKQLDSVRARKSKYVCINDNIQNKTDELDRIIHDFYESFFPYPCQFEKGWKSRRLSIHSHGVVQSVLRVFDVRVMWVVVEVGCIALSMWLLQFVRHWGLKEKAAQTGHDHDS</sequence>
<keyword evidence="3" id="KW-0677">Repeat</keyword>
<dbReference type="Gene3D" id="3.80.10.10">
    <property type="entry name" value="Ribonuclease Inhibitor"/>
    <property type="match status" value="2"/>
</dbReference>
<dbReference type="GO" id="GO:0004672">
    <property type="term" value="F:protein kinase activity"/>
    <property type="evidence" value="ECO:0007669"/>
    <property type="project" value="InterPro"/>
</dbReference>